<accession>A0ABV9NBK7</accession>
<name>A0ABV9NBK7_9PROT</name>
<evidence type="ECO:0000313" key="3">
    <source>
        <dbReference type="Proteomes" id="UP001596024"/>
    </source>
</evidence>
<dbReference type="EMBL" id="JBHSGQ010000005">
    <property type="protein sequence ID" value="MFC4725752.1"/>
    <property type="molecule type" value="Genomic_DNA"/>
</dbReference>
<keyword evidence="1" id="KW-0472">Membrane</keyword>
<keyword evidence="1" id="KW-1133">Transmembrane helix</keyword>
<protein>
    <submittedName>
        <fullName evidence="2">Uncharacterized protein</fullName>
    </submittedName>
</protein>
<dbReference type="Proteomes" id="UP001596024">
    <property type="component" value="Unassembled WGS sequence"/>
</dbReference>
<evidence type="ECO:0000256" key="1">
    <source>
        <dbReference type="SAM" id="Phobius"/>
    </source>
</evidence>
<gene>
    <name evidence="2" type="ORF">ACFPB0_10660</name>
</gene>
<keyword evidence="3" id="KW-1185">Reference proteome</keyword>
<feature type="transmembrane region" description="Helical" evidence="1">
    <location>
        <begin position="6"/>
        <end position="24"/>
    </location>
</feature>
<comment type="caution">
    <text evidence="2">The sequence shown here is derived from an EMBL/GenBank/DDBJ whole genome shotgun (WGS) entry which is preliminary data.</text>
</comment>
<organism evidence="2 3">
    <name type="scientific">Glycocaulis abyssi</name>
    <dbReference type="NCBI Taxonomy" id="1433403"/>
    <lineage>
        <taxon>Bacteria</taxon>
        <taxon>Pseudomonadati</taxon>
        <taxon>Pseudomonadota</taxon>
        <taxon>Alphaproteobacteria</taxon>
        <taxon>Maricaulales</taxon>
        <taxon>Maricaulaceae</taxon>
        <taxon>Glycocaulis</taxon>
    </lineage>
</organism>
<sequence length="81" mass="8509">MVQEIVSIGLAGAIVLMPVAGFVQRICLKKGIGWQFIRFNVIAMSLPLVGLLALNDALTGEVATIVAAAMAYSFGKSGEKE</sequence>
<feature type="transmembrane region" description="Helical" evidence="1">
    <location>
        <begin position="36"/>
        <end position="54"/>
    </location>
</feature>
<evidence type="ECO:0000313" key="2">
    <source>
        <dbReference type="EMBL" id="MFC4725752.1"/>
    </source>
</evidence>
<keyword evidence="1" id="KW-0812">Transmembrane</keyword>
<dbReference type="RefSeq" id="WP_371392721.1">
    <property type="nucleotide sequence ID" value="NZ_CP163421.1"/>
</dbReference>
<proteinExistence type="predicted"/>
<reference evidence="3" key="1">
    <citation type="journal article" date="2019" name="Int. J. Syst. Evol. Microbiol.">
        <title>The Global Catalogue of Microorganisms (GCM) 10K type strain sequencing project: providing services to taxonomists for standard genome sequencing and annotation.</title>
        <authorList>
            <consortium name="The Broad Institute Genomics Platform"/>
            <consortium name="The Broad Institute Genome Sequencing Center for Infectious Disease"/>
            <person name="Wu L."/>
            <person name="Ma J."/>
        </authorList>
    </citation>
    <scope>NUCLEOTIDE SEQUENCE [LARGE SCALE GENOMIC DNA]</scope>
    <source>
        <strain evidence="3">CCUG 62981</strain>
    </source>
</reference>